<reference evidence="2" key="1">
    <citation type="journal article" date="2019" name="Int. J. Syst. Evol. Microbiol.">
        <title>The Global Catalogue of Microorganisms (GCM) 10K type strain sequencing project: providing services to taxonomists for standard genome sequencing and annotation.</title>
        <authorList>
            <consortium name="The Broad Institute Genomics Platform"/>
            <consortium name="The Broad Institute Genome Sequencing Center for Infectious Disease"/>
            <person name="Wu L."/>
            <person name="Ma J."/>
        </authorList>
    </citation>
    <scope>NUCLEOTIDE SEQUENCE [LARGE SCALE GENOMIC DNA]</scope>
    <source>
        <strain evidence="2">JCM 16908</strain>
    </source>
</reference>
<organism evidence="1 2">
    <name type="scientific">Sphaerisporangium flaviroseum</name>
    <dbReference type="NCBI Taxonomy" id="509199"/>
    <lineage>
        <taxon>Bacteria</taxon>
        <taxon>Bacillati</taxon>
        <taxon>Actinomycetota</taxon>
        <taxon>Actinomycetes</taxon>
        <taxon>Streptosporangiales</taxon>
        <taxon>Streptosporangiaceae</taxon>
        <taxon>Sphaerisporangium</taxon>
    </lineage>
</organism>
<proteinExistence type="predicted"/>
<name>A0ABP7IQR8_9ACTN</name>
<keyword evidence="2" id="KW-1185">Reference proteome</keyword>
<accession>A0ABP7IQR8</accession>
<evidence type="ECO:0000313" key="1">
    <source>
        <dbReference type="EMBL" id="GAA3824548.1"/>
    </source>
</evidence>
<dbReference type="EMBL" id="BAAAZR010000019">
    <property type="protein sequence ID" value="GAA3824548.1"/>
    <property type="molecule type" value="Genomic_DNA"/>
</dbReference>
<evidence type="ECO:0000313" key="2">
    <source>
        <dbReference type="Proteomes" id="UP001500888"/>
    </source>
</evidence>
<dbReference type="Proteomes" id="UP001500888">
    <property type="component" value="Unassembled WGS sequence"/>
</dbReference>
<sequence length="117" mass="13686">MAMSLNLKAYEHARKLVKDRRIVFDQRAEWDVHRPTPEQEDQFIAEHGFGEYSLWFLGIDDEHGENTKTRFRFPYGDFDKLHKCAVLSAEVRAAQYDYEDIETAAAHLHGMLTALEE</sequence>
<comment type="caution">
    <text evidence="1">The sequence shown here is derived from an EMBL/GenBank/DDBJ whole genome shotgun (WGS) entry which is preliminary data.</text>
</comment>
<protein>
    <submittedName>
        <fullName evidence="1">Uncharacterized protein</fullName>
    </submittedName>
</protein>
<gene>
    <name evidence="1" type="ORF">GCM10022226_51570</name>
</gene>